<protein>
    <submittedName>
        <fullName evidence="6">Major facilitator superfamily domain-containing protein</fullName>
    </submittedName>
</protein>
<sequence>MQESHEYKTSAIAWINLVAVVFVNISCALTWMTVSSSPDVSAIWMEASLSQVNWLSNVSAIINSLLSLTTAWAYEMFGLKKVIIVASIVNTLGCWIRCLAIVVSPDKRYYLVMLGQSIGAIGGPFLGMMISPLIMPELADTPENTPRMLIAVAGIATITSIPPFFLPGKPKVQPSPSASEVRMPFKQGISLLLKNRNFWLSTFLCSTNIGMSYSVSVLVMQAIMPYNYSAQESGICAAVIVLGGFFGGIVPNGFGVIVSACLLIGFFSYAVFPVYLEFASEITYPVPESLSSSLTWALCTTFMLIFSVVIDALREGPDANPPYNMHKATVVMAVIMCVTTIPVFWLKGDLNRLKLDKKEHTEESNQSDCA</sequence>
<keyword evidence="4 5" id="KW-0472">Membrane</keyword>
<dbReference type="Gene3D" id="1.20.1250.20">
    <property type="entry name" value="MFS general substrate transporter like domains"/>
    <property type="match status" value="1"/>
</dbReference>
<dbReference type="EMBL" id="JBCLYO010000021">
    <property type="protein sequence ID" value="KAL0079732.1"/>
    <property type="molecule type" value="Genomic_DNA"/>
</dbReference>
<reference evidence="6 7" key="1">
    <citation type="submission" date="2024-04" db="EMBL/GenBank/DDBJ databases">
        <title>Symmetric and asymmetric DNA N6-adenine methylation regulates different biological responses in Mucorales.</title>
        <authorList>
            <consortium name="Lawrence Berkeley National Laboratory"/>
            <person name="Lax C."/>
            <person name="Mondo S.J."/>
            <person name="Osorio-Concepcion M."/>
            <person name="Muszewska A."/>
            <person name="Corrochano-Luque M."/>
            <person name="Gutierrez G."/>
            <person name="Riley R."/>
            <person name="Lipzen A."/>
            <person name="Guo J."/>
            <person name="Hundley H."/>
            <person name="Amirebrahimi M."/>
            <person name="Ng V."/>
            <person name="Lorenzo-Gutierrez D."/>
            <person name="Binder U."/>
            <person name="Yang J."/>
            <person name="Song Y."/>
            <person name="Canovas D."/>
            <person name="Navarro E."/>
            <person name="Freitag M."/>
            <person name="Gabaldon T."/>
            <person name="Grigoriev I.V."/>
            <person name="Corrochano L.M."/>
            <person name="Nicolas F.E."/>
            <person name="Garre V."/>
        </authorList>
    </citation>
    <scope>NUCLEOTIDE SEQUENCE [LARGE SCALE GENOMIC DNA]</scope>
    <source>
        <strain evidence="6 7">L51</strain>
    </source>
</reference>
<feature type="transmembrane region" description="Helical" evidence="5">
    <location>
        <begin position="109"/>
        <end position="135"/>
    </location>
</feature>
<feature type="transmembrane region" description="Helical" evidence="5">
    <location>
        <begin position="198"/>
        <end position="220"/>
    </location>
</feature>
<evidence type="ECO:0000256" key="5">
    <source>
        <dbReference type="SAM" id="Phobius"/>
    </source>
</evidence>
<evidence type="ECO:0000256" key="1">
    <source>
        <dbReference type="ARBA" id="ARBA00004141"/>
    </source>
</evidence>
<dbReference type="InterPro" id="IPR036259">
    <property type="entry name" value="MFS_trans_sf"/>
</dbReference>
<name>A0ABR3AR46_PHYBL</name>
<evidence type="ECO:0000256" key="4">
    <source>
        <dbReference type="ARBA" id="ARBA00023136"/>
    </source>
</evidence>
<feature type="transmembrane region" description="Helical" evidence="5">
    <location>
        <begin position="12"/>
        <end position="34"/>
    </location>
</feature>
<evidence type="ECO:0000256" key="3">
    <source>
        <dbReference type="ARBA" id="ARBA00022989"/>
    </source>
</evidence>
<feature type="transmembrane region" description="Helical" evidence="5">
    <location>
        <begin position="82"/>
        <end position="103"/>
    </location>
</feature>
<proteinExistence type="predicted"/>
<feature type="transmembrane region" description="Helical" evidence="5">
    <location>
        <begin position="330"/>
        <end position="348"/>
    </location>
</feature>
<feature type="transmembrane region" description="Helical" evidence="5">
    <location>
        <begin position="147"/>
        <end position="166"/>
    </location>
</feature>
<feature type="transmembrane region" description="Helical" evidence="5">
    <location>
        <begin position="256"/>
        <end position="278"/>
    </location>
</feature>
<evidence type="ECO:0000313" key="7">
    <source>
        <dbReference type="Proteomes" id="UP001448207"/>
    </source>
</evidence>
<feature type="transmembrane region" description="Helical" evidence="5">
    <location>
        <begin position="290"/>
        <end position="310"/>
    </location>
</feature>
<gene>
    <name evidence="6" type="ORF">J3Q64DRAFT_1644868</name>
</gene>
<keyword evidence="7" id="KW-1185">Reference proteome</keyword>
<feature type="transmembrane region" description="Helical" evidence="5">
    <location>
        <begin position="54"/>
        <end position="75"/>
    </location>
</feature>
<keyword evidence="2 5" id="KW-0812">Transmembrane</keyword>
<evidence type="ECO:0000313" key="6">
    <source>
        <dbReference type="EMBL" id="KAL0079732.1"/>
    </source>
</evidence>
<dbReference type="InterPro" id="IPR049680">
    <property type="entry name" value="FLVCR1-2_SLC49-like"/>
</dbReference>
<comment type="subcellular location">
    <subcellularLocation>
        <location evidence="1">Membrane</location>
        <topology evidence="1">Multi-pass membrane protein</topology>
    </subcellularLocation>
</comment>
<comment type="caution">
    <text evidence="6">The sequence shown here is derived from an EMBL/GenBank/DDBJ whole genome shotgun (WGS) entry which is preliminary data.</text>
</comment>
<dbReference type="SUPFAM" id="SSF103473">
    <property type="entry name" value="MFS general substrate transporter"/>
    <property type="match status" value="1"/>
</dbReference>
<dbReference type="PANTHER" id="PTHR10924:SF6">
    <property type="entry name" value="SOLUTE CARRIER FAMILY 49 MEMBER A3"/>
    <property type="match status" value="1"/>
</dbReference>
<dbReference type="PANTHER" id="PTHR10924">
    <property type="entry name" value="MAJOR FACILITATOR SUPERFAMILY PROTEIN-RELATED"/>
    <property type="match status" value="1"/>
</dbReference>
<keyword evidence="3 5" id="KW-1133">Transmembrane helix</keyword>
<organism evidence="6 7">
    <name type="scientific">Phycomyces blakesleeanus</name>
    <dbReference type="NCBI Taxonomy" id="4837"/>
    <lineage>
        <taxon>Eukaryota</taxon>
        <taxon>Fungi</taxon>
        <taxon>Fungi incertae sedis</taxon>
        <taxon>Mucoromycota</taxon>
        <taxon>Mucoromycotina</taxon>
        <taxon>Mucoromycetes</taxon>
        <taxon>Mucorales</taxon>
        <taxon>Phycomycetaceae</taxon>
        <taxon>Phycomyces</taxon>
    </lineage>
</organism>
<evidence type="ECO:0000256" key="2">
    <source>
        <dbReference type="ARBA" id="ARBA00022692"/>
    </source>
</evidence>
<accession>A0ABR3AR46</accession>
<dbReference type="Proteomes" id="UP001448207">
    <property type="component" value="Unassembled WGS sequence"/>
</dbReference>
<feature type="transmembrane region" description="Helical" evidence="5">
    <location>
        <begin position="232"/>
        <end position="250"/>
    </location>
</feature>